<dbReference type="SUPFAM" id="SSF53448">
    <property type="entry name" value="Nucleotide-diphospho-sugar transferases"/>
    <property type="match status" value="1"/>
</dbReference>
<accession>A0A7I7S4F1</accession>
<reference evidence="2 3" key="1">
    <citation type="journal article" date="2019" name="Emerg. Microbes Infect.">
        <title>Comprehensive subspecies identification of 175 nontuberculous mycobacteria species based on 7547 genomic profiles.</title>
        <authorList>
            <person name="Matsumoto Y."/>
            <person name="Kinjo T."/>
            <person name="Motooka D."/>
            <person name="Nabeya D."/>
            <person name="Jung N."/>
            <person name="Uechi K."/>
            <person name="Horii T."/>
            <person name="Iida T."/>
            <person name="Fujita J."/>
            <person name="Nakamura S."/>
        </authorList>
    </citation>
    <scope>NUCLEOTIDE SEQUENCE [LARGE SCALE GENOMIC DNA]</scope>
    <source>
        <strain evidence="2 3">JCM 18538</strain>
    </source>
</reference>
<dbReference type="PANTHER" id="PTHR22916:SF64">
    <property type="entry name" value="TRANSFERASE, PUTATIVE-RELATED"/>
    <property type="match status" value="1"/>
</dbReference>
<dbReference type="Pfam" id="PF00535">
    <property type="entry name" value="Glycos_transf_2"/>
    <property type="match status" value="1"/>
</dbReference>
<feature type="domain" description="Glycosyltransferase 2-like" evidence="1">
    <location>
        <begin position="8"/>
        <end position="123"/>
    </location>
</feature>
<geneLocation type="plasmid" evidence="3">
    <name>pjcm18538 dna</name>
</geneLocation>
<gene>
    <name evidence="2" type="ORF">MARA_47980</name>
</gene>
<dbReference type="AlphaFoldDB" id="A0A7I7S4F1"/>
<evidence type="ECO:0000259" key="1">
    <source>
        <dbReference type="Pfam" id="PF00535"/>
    </source>
</evidence>
<dbReference type="RefSeq" id="WP_163921784.1">
    <property type="nucleotide sequence ID" value="NZ_AP022593.1"/>
</dbReference>
<organism evidence="2 3">
    <name type="scientific">Mycolicibacterium arabiense</name>
    <dbReference type="NCBI Taxonomy" id="1286181"/>
    <lineage>
        <taxon>Bacteria</taxon>
        <taxon>Bacillati</taxon>
        <taxon>Actinomycetota</taxon>
        <taxon>Actinomycetes</taxon>
        <taxon>Mycobacteriales</taxon>
        <taxon>Mycobacteriaceae</taxon>
        <taxon>Mycolicibacterium</taxon>
    </lineage>
</organism>
<name>A0A7I7S4F1_9MYCO</name>
<evidence type="ECO:0000313" key="2">
    <source>
        <dbReference type="EMBL" id="BBY51330.1"/>
    </source>
</evidence>
<dbReference type="EMBL" id="AP022593">
    <property type="protein sequence ID" value="BBY51330.1"/>
    <property type="molecule type" value="Genomic_DNA"/>
</dbReference>
<dbReference type="Proteomes" id="UP000467428">
    <property type="component" value="Chromosome"/>
</dbReference>
<keyword evidence="3" id="KW-1185">Reference proteome</keyword>
<dbReference type="PANTHER" id="PTHR22916">
    <property type="entry name" value="GLYCOSYLTRANSFERASE"/>
    <property type="match status" value="1"/>
</dbReference>
<dbReference type="CDD" id="cd00761">
    <property type="entry name" value="Glyco_tranf_GTA_type"/>
    <property type="match status" value="1"/>
</dbReference>
<proteinExistence type="predicted"/>
<dbReference type="InterPro" id="IPR029044">
    <property type="entry name" value="Nucleotide-diphossugar_trans"/>
</dbReference>
<dbReference type="Gene3D" id="3.90.550.10">
    <property type="entry name" value="Spore Coat Polysaccharide Biosynthesis Protein SpsA, Chain A"/>
    <property type="match status" value="1"/>
</dbReference>
<dbReference type="KEGG" id="marz:MARA_47980"/>
<protein>
    <recommendedName>
        <fullName evidence="1">Glycosyltransferase 2-like domain-containing protein</fullName>
    </recommendedName>
</protein>
<dbReference type="InterPro" id="IPR001173">
    <property type="entry name" value="Glyco_trans_2-like"/>
</dbReference>
<evidence type="ECO:0000313" key="3">
    <source>
        <dbReference type="Proteomes" id="UP000467428"/>
    </source>
</evidence>
<sequence>MGTAPRFSFLTTAYRTEPYVRDTIDSLVAQTCADWELVIVDNGNSDAMADIVRSYGHDSRIKLVRHENRGYVGGVTSAAAHATGDYLCVLDSDDQLMPRFCAEVGALLDSDHGIDAVGVDAARFTDDGPDHLVGYLRSIGVRRRPDPGVPLTMVDVLGGLVPYYTAAVRRESWDAMGGFASGVPGIDDSVVFWLRMVRKYDVRVLPRRLARYRLRSDSLSRDPAGVEKFEAELERSFLTAEPSNAAEVAALHSTLRRIRYWKLLRQARTALLAGDDRAARRAATAAFGQKPTARSAAVVTAVTLAPGLLRLIHPVKQRAESAIEDVVIKAS</sequence>